<dbReference type="AlphaFoldDB" id="A0A0U3Q1P0"/>
<gene>
    <name evidence="1" type="ORF">APZ00_24770</name>
</gene>
<dbReference type="Proteomes" id="UP000064921">
    <property type="component" value="Plasmid p.p-1"/>
</dbReference>
<dbReference type="KEGG" id="pphr:APZ00_24770"/>
<organism evidence="1 2">
    <name type="scientific">Pannonibacter phragmitetus</name>
    <dbReference type="NCBI Taxonomy" id="121719"/>
    <lineage>
        <taxon>Bacteria</taxon>
        <taxon>Pseudomonadati</taxon>
        <taxon>Pseudomonadota</taxon>
        <taxon>Alphaproteobacteria</taxon>
        <taxon>Hyphomicrobiales</taxon>
        <taxon>Stappiaceae</taxon>
        <taxon>Pannonibacter</taxon>
    </lineage>
</organism>
<name>A0A0U3Q1P0_9HYPH</name>
<sequence length="191" mass="20802">MVENINDALELYAEREAKFSSFGAAVLKRRDRFLDGLDDVVNLLGLPESYARCAREIRMEGVALGYFDLCPGDTQDLCRSLLRLNGDGRNPVLPVNLLSVAAFDADIVAVTKGSPHHATGTVYFVDVTTSSKPQISAIADNFVDFLVLAGALDQAVLEDYDEPETMVGALALRLGCEGYAEKWKLIARMAV</sequence>
<evidence type="ECO:0000313" key="2">
    <source>
        <dbReference type="Proteomes" id="UP000064921"/>
    </source>
</evidence>
<evidence type="ECO:0008006" key="3">
    <source>
        <dbReference type="Google" id="ProtNLM"/>
    </source>
</evidence>
<proteinExistence type="predicted"/>
<evidence type="ECO:0000313" key="1">
    <source>
        <dbReference type="EMBL" id="ALV30452.1"/>
    </source>
</evidence>
<dbReference type="EMBL" id="CP013069">
    <property type="protein sequence ID" value="ALV30452.1"/>
    <property type="molecule type" value="Genomic_DNA"/>
</dbReference>
<keyword evidence="1" id="KW-0614">Plasmid</keyword>
<accession>A0A0U3Q1P0</accession>
<keyword evidence="2" id="KW-1185">Reference proteome</keyword>
<geneLocation type="plasmid" evidence="1 2">
    <name>p.p-1</name>
</geneLocation>
<reference evidence="1 2" key="1">
    <citation type="submission" date="2015-10" db="EMBL/GenBank/DDBJ databases">
        <title>The world's first case of liver abscess caused by Pannonibacter phragmitetus.</title>
        <authorList>
            <person name="Ming D."/>
            <person name="Wang M."/>
            <person name="Zhou Y."/>
            <person name="Jiang T."/>
            <person name="Hu S."/>
        </authorList>
    </citation>
    <scope>NUCLEOTIDE SEQUENCE [LARGE SCALE GENOMIC DNA]</scope>
    <source>
        <strain evidence="1 2">31801</strain>
        <plasmid evidence="2">Plasmid p.p-1</plasmid>
    </source>
</reference>
<dbReference type="RefSeq" id="WP_058900997.1">
    <property type="nucleotide sequence ID" value="NZ_CP013069.1"/>
</dbReference>
<protein>
    <recommendedName>
        <fullName evidence="3">Knr4/Smi1-like domain-containing protein</fullName>
    </recommendedName>
</protein>